<dbReference type="PANTHER" id="PTHR42839:SF2">
    <property type="entry name" value="ISOCHORISMATE SYNTHASE ENTC"/>
    <property type="match status" value="1"/>
</dbReference>
<dbReference type="AlphaFoldDB" id="A0A507ZU39"/>
<name>A0A507ZU39_9FLAO</name>
<dbReference type="InterPro" id="IPR015890">
    <property type="entry name" value="Chorismate_C"/>
</dbReference>
<dbReference type="InterPro" id="IPR005801">
    <property type="entry name" value="ADC_synthase"/>
</dbReference>
<dbReference type="Gene3D" id="3.60.120.10">
    <property type="entry name" value="Anthranilate synthase"/>
    <property type="match status" value="1"/>
</dbReference>
<keyword evidence="3" id="KW-1185">Reference proteome</keyword>
<feature type="domain" description="Chorismate-utilising enzyme C-terminal" evidence="1">
    <location>
        <begin position="99"/>
        <end position="363"/>
    </location>
</feature>
<evidence type="ECO:0000313" key="2">
    <source>
        <dbReference type="EMBL" id="TQD40111.1"/>
    </source>
</evidence>
<sequence>MTTASAFFERISTQLNNSLPFVVYRYPNSKTIKAQFQNTATLEFLESFEQEGFIFAPFDTSSKTIFFANEDAECFSISQDIEMPAVNSSVKYTPNIQEKTQHEHLVEKAIAEINNTDLEKVIVSHNPVLATQTHALAYFKSLLAIYKTAFVYIWYHPQVGLWLGATPETLLQTEGNNFKTMALAGTQVYQEKELKWQKKEIEEQAWVTQSILEDLESSGGAERISTSKTYTHPAGKVAHLRTDITGVFNKKKLGEIVTALHPTPAVCGFPKKMAKDFILKEENYNRQFYTGYLGELNTKVQKTRNKRSRNVENSAYNLIKRQSNLYVNLRCMQVLENKILLYVGGGITKDSKPMAEWEETLNKAKTILQVV</sequence>
<dbReference type="PANTHER" id="PTHR42839">
    <property type="entry name" value="ISOCHORISMATE SYNTHASE ENTC"/>
    <property type="match status" value="1"/>
</dbReference>
<evidence type="ECO:0000313" key="3">
    <source>
        <dbReference type="Proteomes" id="UP000317169"/>
    </source>
</evidence>
<dbReference type="OrthoDB" id="9806579at2"/>
<dbReference type="Proteomes" id="UP000317169">
    <property type="component" value="Unassembled WGS sequence"/>
</dbReference>
<gene>
    <name evidence="2" type="ORF">FKR84_02640</name>
</gene>
<comment type="caution">
    <text evidence="2">The sequence shown here is derived from an EMBL/GenBank/DDBJ whole genome shotgun (WGS) entry which is preliminary data.</text>
</comment>
<dbReference type="EMBL" id="VIAR01000002">
    <property type="protein sequence ID" value="TQD40111.1"/>
    <property type="molecule type" value="Genomic_DNA"/>
</dbReference>
<protein>
    <submittedName>
        <fullName evidence="2">Isochorismate synthase</fullName>
    </submittedName>
</protein>
<dbReference type="Pfam" id="PF00425">
    <property type="entry name" value="Chorismate_bind"/>
    <property type="match status" value="1"/>
</dbReference>
<organism evidence="2 3">
    <name type="scientific">Haloflavibacter putidus</name>
    <dbReference type="NCBI Taxonomy" id="2576776"/>
    <lineage>
        <taxon>Bacteria</taxon>
        <taxon>Pseudomonadati</taxon>
        <taxon>Bacteroidota</taxon>
        <taxon>Flavobacteriia</taxon>
        <taxon>Flavobacteriales</taxon>
        <taxon>Flavobacteriaceae</taxon>
        <taxon>Haloflavibacter</taxon>
    </lineage>
</organism>
<proteinExistence type="predicted"/>
<dbReference type="RefSeq" id="WP_141420641.1">
    <property type="nucleotide sequence ID" value="NZ_VIAR01000002.1"/>
</dbReference>
<reference evidence="2 3" key="1">
    <citation type="submission" date="2019-06" db="EMBL/GenBank/DDBJ databases">
        <title>Flavibacter putida gen. nov., sp. nov., a novel marine bacterium of the family Flavobacteriaceae isolated from coastal seawater.</title>
        <authorList>
            <person name="Feng X."/>
        </authorList>
    </citation>
    <scope>NUCLEOTIDE SEQUENCE [LARGE SCALE GENOMIC DNA]</scope>
    <source>
        <strain evidence="2 3">PLHSN227</strain>
    </source>
</reference>
<accession>A0A507ZU39</accession>
<dbReference type="SUPFAM" id="SSF56322">
    <property type="entry name" value="ADC synthase"/>
    <property type="match status" value="1"/>
</dbReference>
<evidence type="ECO:0000259" key="1">
    <source>
        <dbReference type="Pfam" id="PF00425"/>
    </source>
</evidence>